<dbReference type="EMBL" id="LLYA01000186">
    <property type="protein sequence ID" value="KRR19395.1"/>
    <property type="molecule type" value="Genomic_DNA"/>
</dbReference>
<accession>A0A0R3MPG3</accession>
<organism evidence="1 2">
    <name type="scientific">Bradyrhizobium retamae</name>
    <dbReference type="NCBI Taxonomy" id="1300035"/>
    <lineage>
        <taxon>Bacteria</taxon>
        <taxon>Pseudomonadati</taxon>
        <taxon>Pseudomonadota</taxon>
        <taxon>Alphaproteobacteria</taxon>
        <taxon>Hyphomicrobiales</taxon>
        <taxon>Nitrobacteraceae</taxon>
        <taxon>Bradyrhizobium</taxon>
    </lineage>
</organism>
<dbReference type="AlphaFoldDB" id="A0A0R3MPG3"/>
<keyword evidence="2" id="KW-1185">Reference proteome</keyword>
<name>A0A0R3MPG3_9BRAD</name>
<sequence length="63" mass="6702">MLIMVGVPAAHGVIGHGAHADLSDVVNLLDADDTVHAVLHKFREPGMRTARLVPVAALAEIRR</sequence>
<reference evidence="1 2" key="1">
    <citation type="submission" date="2014-03" db="EMBL/GenBank/DDBJ databases">
        <title>Bradyrhizobium valentinum sp. nov., isolated from effective nodules of Lupinus mariae-josephae, a lupine endemic of basic-lime soils in Eastern Spain.</title>
        <authorList>
            <person name="Duran D."/>
            <person name="Rey L."/>
            <person name="Navarro A."/>
            <person name="Busquets A."/>
            <person name="Imperial J."/>
            <person name="Ruiz-Argueso T."/>
        </authorList>
    </citation>
    <scope>NUCLEOTIDE SEQUENCE [LARGE SCALE GENOMIC DNA]</scope>
    <source>
        <strain evidence="1 2">Ro19</strain>
    </source>
</reference>
<gene>
    <name evidence="1" type="ORF">CQ13_33780</name>
</gene>
<protein>
    <submittedName>
        <fullName evidence="1">Uncharacterized protein</fullName>
    </submittedName>
</protein>
<evidence type="ECO:0000313" key="2">
    <source>
        <dbReference type="Proteomes" id="UP000052023"/>
    </source>
</evidence>
<dbReference type="Proteomes" id="UP000052023">
    <property type="component" value="Unassembled WGS sequence"/>
</dbReference>
<evidence type="ECO:0000313" key="1">
    <source>
        <dbReference type="EMBL" id="KRR19395.1"/>
    </source>
</evidence>
<comment type="caution">
    <text evidence="1">The sequence shown here is derived from an EMBL/GenBank/DDBJ whole genome shotgun (WGS) entry which is preliminary data.</text>
</comment>
<proteinExistence type="predicted"/>